<dbReference type="EMBL" id="JABFAA010000005">
    <property type="protein sequence ID" value="MBA0682458.1"/>
    <property type="molecule type" value="Genomic_DNA"/>
</dbReference>
<evidence type="ECO:0000256" key="1">
    <source>
        <dbReference type="ARBA" id="ARBA00009737"/>
    </source>
</evidence>
<sequence length="311" mass="34390">MDNLPLVKSFRGKAGFESPRVAIHGRTEDGKKFQADWNAIKAVKNALRMPVFACLFVLIPLLRSFIFSLKSGAKNPYIKQMATMEKGLEFENKNLGLKHLNFVRVATIHALVCVSNLYDYSKQNSGPLRSAVDAVERTVTTAVGPVYGKFKDVPDHFLGFLDDKVDKVSHKFDKHAPAPAKQVVNQAHDLVQKATQKAQKLVEEARTNGARGALHYAAAEYKNLVLVSSTKLWVKLNRNSTFNSVTEKVVPKAANLCEKYNSWLKEKSGKGYPVVGYLPSIPVDAFGKAVKEAEGKEKANADDHKSESDSD</sequence>
<comment type="similarity">
    <text evidence="1">Belongs to the REF/SRPP family.</text>
</comment>
<evidence type="ECO:0008006" key="5">
    <source>
        <dbReference type="Google" id="ProtNLM"/>
    </source>
</evidence>
<proteinExistence type="inferred from homology"/>
<evidence type="ECO:0000313" key="3">
    <source>
        <dbReference type="EMBL" id="MBA0682458.1"/>
    </source>
</evidence>
<dbReference type="AlphaFoldDB" id="A0A7J8X5E0"/>
<dbReference type="Pfam" id="PF05755">
    <property type="entry name" value="REF"/>
    <property type="match status" value="1"/>
</dbReference>
<accession>A0A7J8X5E0</accession>
<dbReference type="PANTHER" id="PTHR33732">
    <property type="entry name" value="REF/SRPP-LIKE PROTEIN OS05G0151300/LOC_OS05G05940"/>
    <property type="match status" value="1"/>
</dbReference>
<evidence type="ECO:0000313" key="4">
    <source>
        <dbReference type="Proteomes" id="UP000593577"/>
    </source>
</evidence>
<dbReference type="Proteomes" id="UP000593577">
    <property type="component" value="Unassembled WGS sequence"/>
</dbReference>
<gene>
    <name evidence="3" type="ORF">Goari_024177</name>
</gene>
<protein>
    <recommendedName>
        <fullName evidence="5">REF/SRPP-like protein</fullName>
    </recommendedName>
</protein>
<feature type="region of interest" description="Disordered" evidence="2">
    <location>
        <begin position="292"/>
        <end position="311"/>
    </location>
</feature>
<evidence type="ECO:0000256" key="2">
    <source>
        <dbReference type="SAM" id="MobiDB-lite"/>
    </source>
</evidence>
<dbReference type="PANTHER" id="PTHR33732:SF2">
    <property type="entry name" value="REF_SRPP-LIKE PROTEIN"/>
    <property type="match status" value="1"/>
</dbReference>
<comment type="caution">
    <text evidence="3">The sequence shown here is derived from an EMBL/GenBank/DDBJ whole genome shotgun (WGS) entry which is preliminary data.</text>
</comment>
<keyword evidence="4" id="KW-1185">Reference proteome</keyword>
<reference evidence="3 4" key="1">
    <citation type="journal article" date="2019" name="Genome Biol. Evol.">
        <title>Insights into the evolution of the New World diploid cottons (Gossypium, subgenus Houzingenia) based on genome sequencing.</title>
        <authorList>
            <person name="Grover C.E."/>
            <person name="Arick M.A. 2nd"/>
            <person name="Thrash A."/>
            <person name="Conover J.L."/>
            <person name="Sanders W.S."/>
            <person name="Peterson D.G."/>
            <person name="Frelichowski J.E."/>
            <person name="Scheffler J.A."/>
            <person name="Scheffler B.E."/>
            <person name="Wendel J.F."/>
        </authorList>
    </citation>
    <scope>NUCLEOTIDE SEQUENCE [LARGE SCALE GENOMIC DNA]</scope>
    <source>
        <strain evidence="3">185</strain>
        <tissue evidence="3">Leaf</tissue>
    </source>
</reference>
<dbReference type="InterPro" id="IPR008802">
    <property type="entry name" value="REF"/>
</dbReference>
<organism evidence="3 4">
    <name type="scientific">Gossypium aridum</name>
    <name type="common">American cotton</name>
    <name type="synonym">Erioxylum aridum</name>
    <dbReference type="NCBI Taxonomy" id="34290"/>
    <lineage>
        <taxon>Eukaryota</taxon>
        <taxon>Viridiplantae</taxon>
        <taxon>Streptophyta</taxon>
        <taxon>Embryophyta</taxon>
        <taxon>Tracheophyta</taxon>
        <taxon>Spermatophyta</taxon>
        <taxon>Magnoliopsida</taxon>
        <taxon>eudicotyledons</taxon>
        <taxon>Gunneridae</taxon>
        <taxon>Pentapetalae</taxon>
        <taxon>rosids</taxon>
        <taxon>malvids</taxon>
        <taxon>Malvales</taxon>
        <taxon>Malvaceae</taxon>
        <taxon>Malvoideae</taxon>
        <taxon>Gossypium</taxon>
    </lineage>
</organism>
<name>A0A7J8X5E0_GOSAI</name>